<dbReference type="Proteomes" id="UP000664495">
    <property type="component" value="Unassembled WGS sequence"/>
</dbReference>
<keyword evidence="1" id="KW-0812">Transmembrane</keyword>
<feature type="transmembrane region" description="Helical" evidence="1">
    <location>
        <begin position="185"/>
        <end position="203"/>
    </location>
</feature>
<evidence type="ECO:0000313" key="2">
    <source>
        <dbReference type="EMBL" id="MBO0452645.1"/>
    </source>
</evidence>
<feature type="transmembrane region" description="Helical" evidence="1">
    <location>
        <begin position="232"/>
        <end position="258"/>
    </location>
</feature>
<dbReference type="EMBL" id="JAFLVR010000021">
    <property type="protein sequence ID" value="MBO0452645.1"/>
    <property type="molecule type" value="Genomic_DNA"/>
</dbReference>
<feature type="transmembrane region" description="Helical" evidence="1">
    <location>
        <begin position="74"/>
        <end position="93"/>
    </location>
</feature>
<keyword evidence="3" id="KW-1185">Reference proteome</keyword>
<organism evidence="2 3">
    <name type="scientific">Candidatus Enterococcus murrayae</name>
    <dbReference type="NCBI Taxonomy" id="2815321"/>
    <lineage>
        <taxon>Bacteria</taxon>
        <taxon>Bacillati</taxon>
        <taxon>Bacillota</taxon>
        <taxon>Bacilli</taxon>
        <taxon>Lactobacillales</taxon>
        <taxon>Enterococcaceae</taxon>
        <taxon>Enterococcus</taxon>
    </lineage>
</organism>
<proteinExistence type="predicted"/>
<sequence>MVNIIKSDIFRIKKGSAVRNVFLAGIIIIVITGVNMLGSSSGFGGVGVQSTASAARSLPGNGAEFVQQMRDDGLFPFFILAFAVAVLGAEYSTGTIRNSLSYFVDRRNVFFAKCVTGFLCCLTYTILCLVVSFAAGTILFGFGGFNLTLITRILVQILLSTPLYIGMIAIGNGLLVFTKKTSITITTYLIGLIAFPSVTYQIYQLFPKAEWLTLCDPLSAFSMLSRFWEFPIMTVGMVLLFWVILDALLLFAGAQLYADADIA</sequence>
<name>A0ABS3HGR9_9ENTE</name>
<dbReference type="PANTHER" id="PTHR37305:SF1">
    <property type="entry name" value="MEMBRANE PROTEIN"/>
    <property type="match status" value="1"/>
</dbReference>
<dbReference type="Pfam" id="PF12730">
    <property type="entry name" value="ABC2_membrane_4"/>
    <property type="match status" value="1"/>
</dbReference>
<dbReference type="PANTHER" id="PTHR37305">
    <property type="entry name" value="INTEGRAL MEMBRANE PROTEIN-RELATED"/>
    <property type="match status" value="1"/>
</dbReference>
<reference evidence="2 3" key="1">
    <citation type="submission" date="2021-03" db="EMBL/GenBank/DDBJ databases">
        <title>Enterococcal diversity collection.</title>
        <authorList>
            <person name="Gilmore M.S."/>
            <person name="Schwartzman J."/>
            <person name="Van Tyne D."/>
            <person name="Martin M."/>
            <person name="Earl A.M."/>
            <person name="Manson A.L."/>
            <person name="Straub T."/>
            <person name="Salamzade R."/>
            <person name="Saavedra J."/>
            <person name="Lebreton F."/>
            <person name="Prichula J."/>
            <person name="Schaufler K."/>
            <person name="Gaca A."/>
            <person name="Sgardioli B."/>
            <person name="Wagenaar J."/>
            <person name="Strong T."/>
        </authorList>
    </citation>
    <scope>NUCLEOTIDE SEQUENCE [LARGE SCALE GENOMIC DNA]</scope>
    <source>
        <strain evidence="2 3">MJM16</strain>
    </source>
</reference>
<gene>
    <name evidence="2" type="ORF">JZO85_10210</name>
</gene>
<feature type="transmembrane region" description="Helical" evidence="1">
    <location>
        <begin position="114"/>
        <end position="141"/>
    </location>
</feature>
<accession>A0ABS3HGR9</accession>
<feature type="transmembrane region" description="Helical" evidence="1">
    <location>
        <begin position="153"/>
        <end position="178"/>
    </location>
</feature>
<dbReference type="RefSeq" id="WP_207108417.1">
    <property type="nucleotide sequence ID" value="NZ_JAFLVR010000021.1"/>
</dbReference>
<evidence type="ECO:0000256" key="1">
    <source>
        <dbReference type="SAM" id="Phobius"/>
    </source>
</evidence>
<feature type="transmembrane region" description="Helical" evidence="1">
    <location>
        <begin position="21"/>
        <end position="38"/>
    </location>
</feature>
<keyword evidence="1" id="KW-0472">Membrane</keyword>
<keyword evidence="1" id="KW-1133">Transmembrane helix</keyword>
<evidence type="ECO:0000313" key="3">
    <source>
        <dbReference type="Proteomes" id="UP000664495"/>
    </source>
</evidence>
<protein>
    <submittedName>
        <fullName evidence="2">ABC transporter permease subunit</fullName>
    </submittedName>
</protein>
<comment type="caution">
    <text evidence="2">The sequence shown here is derived from an EMBL/GenBank/DDBJ whole genome shotgun (WGS) entry which is preliminary data.</text>
</comment>